<dbReference type="EMBL" id="AP024086">
    <property type="protein sequence ID" value="BCL62700.1"/>
    <property type="molecule type" value="Genomic_DNA"/>
</dbReference>
<dbReference type="SMART" id="SM00220">
    <property type="entry name" value="S_TKc"/>
    <property type="match status" value="1"/>
</dbReference>
<sequence length="1306" mass="149603">MHRLAGYQITDTVYNGDTHAIYRAEKKRDNLPVILKFLKDDHPDNALLRNFAREYSIISSLQSELIVRAYSLEKYKNSLVMVLEDCGHVTLADIISTVRKNLEWTLGMAIRITQALEVIHRHNILFLNLNPSNIVYNSKTHSIKIINFSRAALDPGNGIPNTDLKTREKSLAYIAPEQTGHYDKVLDSRTDLYSLGITLYQLFTGELPFTTGDPIELLHHHLATQPPPPTLKDPSLPKAISGIILKLLNKTRRNRYQTCSGLLSDLNRCQTELRDTKTVSSFLPGESDFHDKIVFPEKLFNRSENFKQLQQALERKNGAPGVILIEGLPGIGKTELVHSFTRTLSQHSFLVVTGKYNMKDQDRPYTALVKIMQTLISRILTGNRDSIRSWQQRIEEKLQENCQVLTDIIPDLEHIIGKHPAPRPLSPFETEQRLLRLCQDFLSLFASPERSLVIVQDNIHRADRSTLKLMGKLLTSSSLKNVFFILCYRNNEVKKDHPFYKTLETVRKSTLNLTIIAPPPLEKKHVVQLLSQLLLSREEKVEQIARICLTKTGGNPFFLKQFIHSMNQKKHLFFESETGKWNWDLHEINRTELSENIADILTQRIQTLPVATAELLQSGACIGKSFSLKMLMAVVDKELDEILPLIEDLCSDGLLIADNTLNNNRNPETRIIFGHEQIQELAYSFLNKDKKEKIHLKIGRFLQKQAHSTTIEDTDFDTVFHLNMGVSLITSPDEKLELARANLRAARKAKNTASRETAFLYLQTALSLLPENCWEEHYDLALEVHTEASEAAYLNREYGETDRLFSIICQKAKTFPDKIDAYHIRAKAQKSNYQLAECVETCLEALDKLGVRLPQNPSSLLSAILFLRTRILVAGKGLDYLEKLPDATDSSSREAMKFLMEISTAAYCSRPKLLPFITLKTIHLSLKYGNTPFALMAGYPTYGLLLCSFPGRSIKTGYAFSKLAHNVSILYGNRSKTVHSCYMVNNLIAHWKDHIKTTLSPLLATFKKCRELGELELAVNAAYSYSHRLYHLGHNLNRTQQELTIYREEIERHAQPITLYRQNMYCQAVSNLRGKSDFPELFLGEFYNEEEMIPLHMASNDFTSLFQLYLLKTIHSYLFEHFSKALNCSNRAKKWLPAVFASIVVPIFYFYDSLVRLALYEKTSQGKRLHFRFTIASNQSKMKNWAKYSPDNYHHKYILVEAERARVTGNHLQAVRLYDQAIKEAENSGYIQEKALALELASRYYTSLDQNHLARPYAKEARYCYYRWGATTKVRQMDRQNSHSYHAPDDIIARDILSIETGPGLT</sequence>
<feature type="domain" description="Protein kinase" evidence="1">
    <location>
        <begin position="7"/>
        <end position="273"/>
    </location>
</feature>
<dbReference type="InterPro" id="IPR053159">
    <property type="entry name" value="Hybrid_Histidine_Kinase"/>
</dbReference>
<dbReference type="GO" id="GO:0004672">
    <property type="term" value="F:protein kinase activity"/>
    <property type="evidence" value="ECO:0007669"/>
    <property type="project" value="InterPro"/>
</dbReference>
<gene>
    <name evidence="2" type="ORF">DGMP_33930</name>
</gene>
<evidence type="ECO:0000313" key="3">
    <source>
        <dbReference type="Proteomes" id="UP000826725"/>
    </source>
</evidence>
<evidence type="ECO:0000313" key="2">
    <source>
        <dbReference type="EMBL" id="BCL62700.1"/>
    </source>
</evidence>
<proteinExistence type="predicted"/>
<dbReference type="PROSITE" id="PS50011">
    <property type="entry name" value="PROTEIN_KINASE_DOM"/>
    <property type="match status" value="1"/>
</dbReference>
<reference evidence="2" key="1">
    <citation type="submission" date="2020-09" db="EMBL/GenBank/DDBJ databases">
        <title>Desulfogranum mesoprofundum gen. nov., sp. nov., a novel mesophilic, sulfate-reducing chemolithoautotroph isolated from a deep-sea hydrothermal vent chimney in the Suiyo Seamount.</title>
        <authorList>
            <person name="Hashimoto Y."/>
            <person name="Nakagawa S."/>
        </authorList>
    </citation>
    <scope>NUCLEOTIDE SEQUENCE</scope>
    <source>
        <strain evidence="2">KT2</strain>
    </source>
</reference>
<accession>A0A8D5FS74</accession>
<dbReference type="Pfam" id="PF00069">
    <property type="entry name" value="Pkinase"/>
    <property type="match status" value="1"/>
</dbReference>
<keyword evidence="3" id="KW-1185">Reference proteome</keyword>
<dbReference type="Proteomes" id="UP000826725">
    <property type="component" value="Chromosome"/>
</dbReference>
<dbReference type="PANTHER" id="PTHR43642">
    <property type="entry name" value="HYBRID SIGNAL TRANSDUCTION HISTIDINE KINASE G"/>
    <property type="match status" value="1"/>
</dbReference>
<dbReference type="KEGG" id="dbk:DGMP_33930"/>
<dbReference type="Pfam" id="PF13191">
    <property type="entry name" value="AAA_16"/>
    <property type="match status" value="1"/>
</dbReference>
<dbReference type="InterPro" id="IPR000719">
    <property type="entry name" value="Prot_kinase_dom"/>
</dbReference>
<protein>
    <recommendedName>
        <fullName evidence="1">Protein kinase domain-containing protein</fullName>
    </recommendedName>
</protein>
<dbReference type="CDD" id="cd14014">
    <property type="entry name" value="STKc_PknB_like"/>
    <property type="match status" value="1"/>
</dbReference>
<dbReference type="PANTHER" id="PTHR43642:SF1">
    <property type="entry name" value="HYBRID SIGNAL TRANSDUCTION HISTIDINE KINASE G"/>
    <property type="match status" value="1"/>
</dbReference>
<dbReference type="InterPro" id="IPR041664">
    <property type="entry name" value="AAA_16"/>
</dbReference>
<name>A0A8D5FS74_9BACT</name>
<dbReference type="GO" id="GO:0005524">
    <property type="term" value="F:ATP binding"/>
    <property type="evidence" value="ECO:0007669"/>
    <property type="project" value="InterPro"/>
</dbReference>
<evidence type="ECO:0000259" key="1">
    <source>
        <dbReference type="PROSITE" id="PS50011"/>
    </source>
</evidence>
<dbReference type="RefSeq" id="WP_228855031.1">
    <property type="nucleotide sequence ID" value="NZ_AP024086.1"/>
</dbReference>
<organism evidence="2 3">
    <name type="scientific">Desulfomarina profundi</name>
    <dbReference type="NCBI Taxonomy" id="2772557"/>
    <lineage>
        <taxon>Bacteria</taxon>
        <taxon>Pseudomonadati</taxon>
        <taxon>Thermodesulfobacteriota</taxon>
        <taxon>Desulfobulbia</taxon>
        <taxon>Desulfobulbales</taxon>
        <taxon>Desulfobulbaceae</taxon>
        <taxon>Desulfomarina</taxon>
    </lineage>
</organism>